<evidence type="ECO:0000313" key="1">
    <source>
        <dbReference type="EMBL" id="NDL60974.1"/>
    </source>
</evidence>
<protein>
    <submittedName>
        <fullName evidence="1">Uncharacterized protein</fullName>
    </submittedName>
</protein>
<evidence type="ECO:0000313" key="2">
    <source>
        <dbReference type="Proteomes" id="UP000460435"/>
    </source>
</evidence>
<comment type="caution">
    <text evidence="1">The sequence shown here is derived from an EMBL/GenBank/DDBJ whole genome shotgun (WGS) entry which is preliminary data.</text>
</comment>
<gene>
    <name evidence="1" type="ORF">F7O44_28250</name>
</gene>
<sequence length="114" mass="12130">MATPERAGEPRPDVVTAAWSVLATHDELARVRAELRKVRHGDWASFARWRERGYVPAVACWASAVATLVALIGPVRVDPVTLAERLVAADIAASLAAVVSESEPVMSVTDAASL</sequence>
<proteinExistence type="predicted"/>
<reference evidence="1 2" key="1">
    <citation type="submission" date="2019-11" db="EMBL/GenBank/DDBJ databases">
        <authorList>
            <person name="Li X.-J."/>
            <person name="Feng X.-M."/>
        </authorList>
    </citation>
    <scope>NUCLEOTIDE SEQUENCE [LARGE SCALE GENOMIC DNA]</scope>
    <source>
        <strain evidence="1 2">XMNu-373</strain>
    </source>
</reference>
<accession>A0A7K3MCJ9</accession>
<organism evidence="1 2">
    <name type="scientific">Phytoactinopolyspora mesophila</name>
    <dbReference type="NCBI Taxonomy" id="2650750"/>
    <lineage>
        <taxon>Bacteria</taxon>
        <taxon>Bacillati</taxon>
        <taxon>Actinomycetota</taxon>
        <taxon>Actinomycetes</taxon>
        <taxon>Jiangellales</taxon>
        <taxon>Jiangellaceae</taxon>
        <taxon>Phytoactinopolyspora</taxon>
    </lineage>
</organism>
<keyword evidence="2" id="KW-1185">Reference proteome</keyword>
<dbReference type="Proteomes" id="UP000460435">
    <property type="component" value="Unassembled WGS sequence"/>
</dbReference>
<dbReference type="RefSeq" id="WP_162453692.1">
    <property type="nucleotide sequence ID" value="NZ_WLZY01000016.1"/>
</dbReference>
<name>A0A7K3MCJ9_9ACTN</name>
<dbReference type="EMBL" id="WLZY01000016">
    <property type="protein sequence ID" value="NDL60974.1"/>
    <property type="molecule type" value="Genomic_DNA"/>
</dbReference>
<dbReference type="AlphaFoldDB" id="A0A7K3MCJ9"/>